<feature type="region of interest" description="Disordered" evidence="1">
    <location>
        <begin position="1"/>
        <end position="81"/>
    </location>
</feature>
<accession>A0A0C4EAR3</accession>
<evidence type="ECO:0000313" key="4">
    <source>
        <dbReference type="Proteomes" id="UP000011715"/>
    </source>
</evidence>
<dbReference type="EnsemblFungi" id="MAPG_09740T0">
    <property type="protein sequence ID" value="MAPG_09740T0"/>
    <property type="gene ID" value="MAPG_09740"/>
</dbReference>
<organism evidence="3 4">
    <name type="scientific">Magnaporthiopsis poae (strain ATCC 64411 / 73-15)</name>
    <name type="common">Kentucky bluegrass fungus</name>
    <name type="synonym">Magnaporthe poae</name>
    <dbReference type="NCBI Taxonomy" id="644358"/>
    <lineage>
        <taxon>Eukaryota</taxon>
        <taxon>Fungi</taxon>
        <taxon>Dikarya</taxon>
        <taxon>Ascomycota</taxon>
        <taxon>Pezizomycotina</taxon>
        <taxon>Sordariomycetes</taxon>
        <taxon>Sordariomycetidae</taxon>
        <taxon>Magnaporthales</taxon>
        <taxon>Magnaporthaceae</taxon>
        <taxon>Magnaporthiopsis</taxon>
    </lineage>
</organism>
<protein>
    <submittedName>
        <fullName evidence="2 3">Uncharacterized protein</fullName>
    </submittedName>
</protein>
<reference evidence="3" key="5">
    <citation type="submission" date="2015-06" db="UniProtKB">
        <authorList>
            <consortium name="EnsemblFungi"/>
        </authorList>
    </citation>
    <scope>IDENTIFICATION</scope>
    <source>
        <strain evidence="3">ATCC 64411</strain>
    </source>
</reference>
<evidence type="ECO:0000313" key="2">
    <source>
        <dbReference type="EMBL" id="KLU91218.1"/>
    </source>
</evidence>
<evidence type="ECO:0000313" key="3">
    <source>
        <dbReference type="EnsemblFungi" id="MAPG_09740T0"/>
    </source>
</evidence>
<reference evidence="2" key="3">
    <citation type="submission" date="2011-03" db="EMBL/GenBank/DDBJ databases">
        <title>Annotation of Magnaporthe poae ATCC 64411.</title>
        <authorList>
            <person name="Ma L.-J."/>
            <person name="Dead R."/>
            <person name="Young S.K."/>
            <person name="Zeng Q."/>
            <person name="Gargeya S."/>
            <person name="Fitzgerald M."/>
            <person name="Haas B."/>
            <person name="Abouelleil A."/>
            <person name="Alvarado L."/>
            <person name="Arachchi H.M."/>
            <person name="Berlin A."/>
            <person name="Brown A."/>
            <person name="Chapman S.B."/>
            <person name="Chen Z."/>
            <person name="Dunbar C."/>
            <person name="Freedman E."/>
            <person name="Gearin G."/>
            <person name="Gellesch M."/>
            <person name="Goldberg J."/>
            <person name="Griggs A."/>
            <person name="Gujja S."/>
            <person name="Heiman D."/>
            <person name="Howarth C."/>
            <person name="Larson L."/>
            <person name="Lui A."/>
            <person name="MacDonald P.J.P."/>
            <person name="Mehta T."/>
            <person name="Montmayeur A."/>
            <person name="Murphy C."/>
            <person name="Neiman D."/>
            <person name="Pearson M."/>
            <person name="Priest M."/>
            <person name="Roberts A."/>
            <person name="Saif S."/>
            <person name="Shea T."/>
            <person name="Shenoy N."/>
            <person name="Sisk P."/>
            <person name="Stolte C."/>
            <person name="Sykes S."/>
            <person name="Yandava C."/>
            <person name="Wortman J."/>
            <person name="Nusbaum C."/>
            <person name="Birren B."/>
        </authorList>
    </citation>
    <scope>NUCLEOTIDE SEQUENCE</scope>
    <source>
        <strain evidence="2">ATCC 64411</strain>
    </source>
</reference>
<feature type="compositionally biased region" description="Low complexity" evidence="1">
    <location>
        <begin position="13"/>
        <end position="46"/>
    </location>
</feature>
<reference evidence="2" key="1">
    <citation type="submission" date="2010-05" db="EMBL/GenBank/DDBJ databases">
        <title>The Genome Sequence of Magnaporthe poae strain ATCC 64411.</title>
        <authorList>
            <consortium name="The Broad Institute Genome Sequencing Platform"/>
            <consortium name="Broad Institute Genome Sequencing Center for Infectious Disease"/>
            <person name="Ma L.-J."/>
            <person name="Dead R."/>
            <person name="Young S."/>
            <person name="Zeng Q."/>
            <person name="Koehrsen M."/>
            <person name="Alvarado L."/>
            <person name="Berlin A."/>
            <person name="Chapman S.B."/>
            <person name="Chen Z."/>
            <person name="Freedman E."/>
            <person name="Gellesch M."/>
            <person name="Goldberg J."/>
            <person name="Griggs A."/>
            <person name="Gujja S."/>
            <person name="Heilman E.R."/>
            <person name="Heiman D."/>
            <person name="Hepburn T."/>
            <person name="Howarth C."/>
            <person name="Jen D."/>
            <person name="Larson L."/>
            <person name="Mehta T."/>
            <person name="Neiman D."/>
            <person name="Pearson M."/>
            <person name="Roberts A."/>
            <person name="Saif S."/>
            <person name="Shea T."/>
            <person name="Shenoy N."/>
            <person name="Sisk P."/>
            <person name="Stolte C."/>
            <person name="Sykes S."/>
            <person name="Walk T."/>
            <person name="White J."/>
            <person name="Yandava C."/>
            <person name="Haas B."/>
            <person name="Nusbaum C."/>
            <person name="Birren B."/>
        </authorList>
    </citation>
    <scope>NUCLEOTIDE SEQUENCE</scope>
    <source>
        <strain evidence="2">ATCC 64411</strain>
    </source>
</reference>
<keyword evidence="4" id="KW-1185">Reference proteome</keyword>
<dbReference type="Proteomes" id="UP000011715">
    <property type="component" value="Unassembled WGS sequence"/>
</dbReference>
<dbReference type="EMBL" id="GL876976">
    <property type="protein sequence ID" value="KLU91218.1"/>
    <property type="molecule type" value="Genomic_DNA"/>
</dbReference>
<gene>
    <name evidence="2" type="ORF">MAPG_09740</name>
</gene>
<sequence length="81" mass="8077">MSAVAAKKPPVPSRDATASPTSRTTPRSGSPASSAASVPRRGSVRAGPPVTARAAVQSRRESPLSNGAGSAAVATHQRHPP</sequence>
<proteinExistence type="predicted"/>
<evidence type="ECO:0000256" key="1">
    <source>
        <dbReference type="SAM" id="MobiDB-lite"/>
    </source>
</evidence>
<reference evidence="3" key="4">
    <citation type="journal article" date="2015" name="G3 (Bethesda)">
        <title>Genome sequences of three phytopathogenic species of the Magnaporthaceae family of fungi.</title>
        <authorList>
            <person name="Okagaki L.H."/>
            <person name="Nunes C.C."/>
            <person name="Sailsbery J."/>
            <person name="Clay B."/>
            <person name="Brown D."/>
            <person name="John T."/>
            <person name="Oh Y."/>
            <person name="Young N."/>
            <person name="Fitzgerald M."/>
            <person name="Haas B.J."/>
            <person name="Zeng Q."/>
            <person name="Young S."/>
            <person name="Adiconis X."/>
            <person name="Fan L."/>
            <person name="Levin J.Z."/>
            <person name="Mitchell T.K."/>
            <person name="Okubara P.A."/>
            <person name="Farman M.L."/>
            <person name="Kohn L.M."/>
            <person name="Birren B."/>
            <person name="Ma L.-J."/>
            <person name="Dean R.A."/>
        </authorList>
    </citation>
    <scope>NUCLEOTIDE SEQUENCE</scope>
    <source>
        <strain evidence="3">ATCC 64411 / 73-15</strain>
    </source>
</reference>
<dbReference type="VEuPathDB" id="FungiDB:MAPG_09740"/>
<name>A0A0C4EAR3_MAGP6</name>
<dbReference type="AlphaFoldDB" id="A0A0C4EAR3"/>
<reference evidence="4" key="2">
    <citation type="submission" date="2010-05" db="EMBL/GenBank/DDBJ databases">
        <title>The genome sequence of Magnaporthe poae strain ATCC 64411.</title>
        <authorList>
            <person name="Ma L.-J."/>
            <person name="Dead R."/>
            <person name="Young S."/>
            <person name="Zeng Q."/>
            <person name="Koehrsen M."/>
            <person name="Alvarado L."/>
            <person name="Berlin A."/>
            <person name="Chapman S.B."/>
            <person name="Chen Z."/>
            <person name="Freedman E."/>
            <person name="Gellesch M."/>
            <person name="Goldberg J."/>
            <person name="Griggs A."/>
            <person name="Gujja S."/>
            <person name="Heilman E.R."/>
            <person name="Heiman D."/>
            <person name="Hepburn T."/>
            <person name="Howarth C."/>
            <person name="Jen D."/>
            <person name="Larson L."/>
            <person name="Mehta T."/>
            <person name="Neiman D."/>
            <person name="Pearson M."/>
            <person name="Roberts A."/>
            <person name="Saif S."/>
            <person name="Shea T."/>
            <person name="Shenoy N."/>
            <person name="Sisk P."/>
            <person name="Stolte C."/>
            <person name="Sykes S."/>
            <person name="Walk T."/>
            <person name="White J."/>
            <person name="Yandava C."/>
            <person name="Haas B."/>
            <person name="Nusbaum C."/>
            <person name="Birren B."/>
        </authorList>
    </citation>
    <scope>NUCLEOTIDE SEQUENCE [LARGE SCALE GENOMIC DNA]</scope>
    <source>
        <strain evidence="4">ATCC 64411 / 73-15</strain>
    </source>
</reference>
<dbReference type="EMBL" id="ADBL01002490">
    <property type="status" value="NOT_ANNOTATED_CDS"/>
    <property type="molecule type" value="Genomic_DNA"/>
</dbReference>